<evidence type="ECO:0000313" key="2">
    <source>
        <dbReference type="EMBL" id="CAF1402432.1"/>
    </source>
</evidence>
<evidence type="ECO:0000313" key="1">
    <source>
        <dbReference type="EMBL" id="CAF1122924.1"/>
    </source>
</evidence>
<dbReference type="EMBL" id="CAJNOI010000142">
    <property type="protein sequence ID" value="CAF1122924.1"/>
    <property type="molecule type" value="Genomic_DNA"/>
</dbReference>
<gene>
    <name evidence="1" type="ORF">BJG266_LOCUS22562</name>
    <name evidence="2" type="ORF">QVE165_LOCUS36859</name>
</gene>
<comment type="caution">
    <text evidence="1">The sequence shown here is derived from an EMBL/GenBank/DDBJ whole genome shotgun (WGS) entry which is preliminary data.</text>
</comment>
<evidence type="ECO:0000313" key="3">
    <source>
        <dbReference type="Proteomes" id="UP000663832"/>
    </source>
</evidence>
<organism evidence="1 4">
    <name type="scientific">Adineta steineri</name>
    <dbReference type="NCBI Taxonomy" id="433720"/>
    <lineage>
        <taxon>Eukaryota</taxon>
        <taxon>Metazoa</taxon>
        <taxon>Spiralia</taxon>
        <taxon>Gnathifera</taxon>
        <taxon>Rotifera</taxon>
        <taxon>Eurotatoria</taxon>
        <taxon>Bdelloidea</taxon>
        <taxon>Adinetida</taxon>
        <taxon>Adinetidae</taxon>
        <taxon>Adineta</taxon>
    </lineage>
</organism>
<sequence length="139" mass="14803">MRIGDNKPHFCGNRSTFLTFDDLSSGEAILNGYNGINLNNAYALINGFVVSGYSTGTVNGNLTMFNGGETPMTMTGANGALFTLNSAGVIVNNTFIHQVLTVSYITFKGYSGLDAAVFSTSGGTINPIFFWRSWSICNG</sequence>
<proteinExistence type="predicted"/>
<reference evidence="1" key="1">
    <citation type="submission" date="2021-02" db="EMBL/GenBank/DDBJ databases">
        <authorList>
            <person name="Nowell W R."/>
        </authorList>
    </citation>
    <scope>NUCLEOTIDE SEQUENCE</scope>
</reference>
<protein>
    <submittedName>
        <fullName evidence="1">Uncharacterized protein</fullName>
    </submittedName>
</protein>
<dbReference type="EMBL" id="CAJNOM010000375">
    <property type="protein sequence ID" value="CAF1402432.1"/>
    <property type="molecule type" value="Genomic_DNA"/>
</dbReference>
<name>A0A814QQQ3_9BILA</name>
<dbReference type="AlphaFoldDB" id="A0A814QQQ3"/>
<evidence type="ECO:0000313" key="4">
    <source>
        <dbReference type="Proteomes" id="UP000663877"/>
    </source>
</evidence>
<accession>A0A814QQQ3</accession>
<keyword evidence="3" id="KW-1185">Reference proteome</keyword>
<dbReference type="Proteomes" id="UP000663832">
    <property type="component" value="Unassembled WGS sequence"/>
</dbReference>
<dbReference type="Proteomes" id="UP000663877">
    <property type="component" value="Unassembled WGS sequence"/>
</dbReference>
<dbReference type="OrthoDB" id="10061382at2759"/>